<evidence type="ECO:0000256" key="1">
    <source>
        <dbReference type="ARBA" id="ARBA00004914"/>
    </source>
</evidence>
<dbReference type="NCBIfam" id="TIGR01322">
    <property type="entry name" value="scrB_fam"/>
    <property type="match status" value="1"/>
</dbReference>
<evidence type="ECO:0000256" key="8">
    <source>
        <dbReference type="RuleBase" id="RU362110"/>
    </source>
</evidence>
<dbReference type="SUPFAM" id="SSF49899">
    <property type="entry name" value="Concanavalin A-like lectins/glucanases"/>
    <property type="match status" value="1"/>
</dbReference>
<dbReference type="Gene3D" id="2.60.120.560">
    <property type="entry name" value="Exo-inulinase, domain 1"/>
    <property type="match status" value="1"/>
</dbReference>
<feature type="domain" description="Glycosyl hydrolase family 32 C-terminal" evidence="11">
    <location>
        <begin position="364"/>
        <end position="484"/>
    </location>
</feature>
<dbReference type="Gene3D" id="2.115.10.20">
    <property type="entry name" value="Glycosyl hydrolase domain, family 43"/>
    <property type="match status" value="1"/>
</dbReference>
<dbReference type="InterPro" id="IPR001362">
    <property type="entry name" value="Glyco_hydro_32"/>
</dbReference>
<name>A0A1D3TX96_9FIRM</name>
<evidence type="ECO:0000256" key="5">
    <source>
        <dbReference type="ARBA" id="ARBA00022801"/>
    </source>
</evidence>
<evidence type="ECO:0000313" key="12">
    <source>
        <dbReference type="EMBL" id="SCP98924.1"/>
    </source>
</evidence>
<dbReference type="AlphaFoldDB" id="A0A1D3TX96"/>
<dbReference type="InterPro" id="IPR051214">
    <property type="entry name" value="GH32_Enzymes"/>
</dbReference>
<dbReference type="EC" id="3.2.1.26" evidence="3 8"/>
<dbReference type="Pfam" id="PF08244">
    <property type="entry name" value="Glyco_hydro_32C"/>
    <property type="match status" value="1"/>
</dbReference>
<evidence type="ECO:0000256" key="6">
    <source>
        <dbReference type="ARBA" id="ARBA00023295"/>
    </source>
</evidence>
<evidence type="ECO:0000256" key="4">
    <source>
        <dbReference type="ARBA" id="ARBA00019623"/>
    </source>
</evidence>
<dbReference type="PANTHER" id="PTHR43101:SF1">
    <property type="entry name" value="BETA-FRUCTOSIDASE"/>
    <property type="match status" value="1"/>
</dbReference>
<protein>
    <recommendedName>
        <fullName evidence="4 8">Sucrose-6-phosphate hydrolase</fullName>
        <ecNumber evidence="3 8">3.2.1.26</ecNumber>
    </recommendedName>
    <alternativeName>
        <fullName evidence="7 9">Invertase</fullName>
    </alternativeName>
</protein>
<dbReference type="GO" id="GO:0005985">
    <property type="term" value="P:sucrose metabolic process"/>
    <property type="evidence" value="ECO:0007669"/>
    <property type="project" value="UniProtKB-UniPathway"/>
</dbReference>
<reference evidence="12 13" key="1">
    <citation type="submission" date="2016-09" db="EMBL/GenBank/DDBJ databases">
        <authorList>
            <person name="Capua I."/>
            <person name="De Benedictis P."/>
            <person name="Joannis T."/>
            <person name="Lombin L.H."/>
            <person name="Cattoli G."/>
        </authorList>
    </citation>
    <scope>NUCLEOTIDE SEQUENCE [LARGE SCALE GENOMIC DNA]</scope>
    <source>
        <strain evidence="12 13">GluBS11</strain>
    </source>
</reference>
<gene>
    <name evidence="12" type="ORF">SAMN05421730_10297</name>
</gene>
<evidence type="ECO:0000256" key="2">
    <source>
        <dbReference type="ARBA" id="ARBA00009902"/>
    </source>
</evidence>
<proteinExistence type="inferred from homology"/>
<evidence type="ECO:0000313" key="13">
    <source>
        <dbReference type="Proteomes" id="UP000199315"/>
    </source>
</evidence>
<comment type="function">
    <text evidence="9">Enables the bacterium to metabolize sucrose as a sole carbon source.</text>
</comment>
<dbReference type="SMART" id="SM00640">
    <property type="entry name" value="Glyco_32"/>
    <property type="match status" value="1"/>
</dbReference>
<keyword evidence="5 8" id="KW-0378">Hydrolase</keyword>
<dbReference type="Proteomes" id="UP000199315">
    <property type="component" value="Unassembled WGS sequence"/>
</dbReference>
<accession>A0A1D3TX96</accession>
<evidence type="ECO:0000256" key="7">
    <source>
        <dbReference type="ARBA" id="ARBA00033367"/>
    </source>
</evidence>
<dbReference type="OrthoDB" id="9759709at2"/>
<organism evidence="12 13">
    <name type="scientific">Anaerobium acetethylicum</name>
    <dbReference type="NCBI Taxonomy" id="1619234"/>
    <lineage>
        <taxon>Bacteria</taxon>
        <taxon>Bacillati</taxon>
        <taxon>Bacillota</taxon>
        <taxon>Clostridia</taxon>
        <taxon>Lachnospirales</taxon>
        <taxon>Lachnospiraceae</taxon>
        <taxon>Anaerobium</taxon>
    </lineage>
</organism>
<dbReference type="InterPro" id="IPR013148">
    <property type="entry name" value="Glyco_hydro_32_N"/>
</dbReference>
<keyword evidence="9" id="KW-0963">Cytoplasm</keyword>
<evidence type="ECO:0000256" key="9">
    <source>
        <dbReference type="RuleBase" id="RU365015"/>
    </source>
</evidence>
<dbReference type="SUPFAM" id="SSF75005">
    <property type="entry name" value="Arabinanase/levansucrase/invertase"/>
    <property type="match status" value="1"/>
</dbReference>
<dbReference type="InterPro" id="IPR013189">
    <property type="entry name" value="Glyco_hydro_32_C"/>
</dbReference>
<evidence type="ECO:0000256" key="3">
    <source>
        <dbReference type="ARBA" id="ARBA00012758"/>
    </source>
</evidence>
<dbReference type="CDD" id="cd08996">
    <property type="entry name" value="GH32_FFase"/>
    <property type="match status" value="1"/>
</dbReference>
<comment type="pathway">
    <text evidence="1 9">Glycan biosynthesis; sucrose metabolism.</text>
</comment>
<evidence type="ECO:0000259" key="10">
    <source>
        <dbReference type="Pfam" id="PF00251"/>
    </source>
</evidence>
<dbReference type="STRING" id="1619234.SAMN05421730_10297"/>
<evidence type="ECO:0000259" key="11">
    <source>
        <dbReference type="Pfam" id="PF08244"/>
    </source>
</evidence>
<dbReference type="InterPro" id="IPR006232">
    <property type="entry name" value="Suc6P_hydrolase"/>
</dbReference>
<dbReference type="GO" id="GO:0005737">
    <property type="term" value="C:cytoplasm"/>
    <property type="evidence" value="ECO:0007669"/>
    <property type="project" value="UniProtKB-SubCell"/>
</dbReference>
<comment type="catalytic activity">
    <reaction evidence="8">
        <text>Hydrolysis of terminal non-reducing beta-D-fructofuranoside residues in beta-D-fructofuranosides.</text>
        <dbReference type="EC" id="3.2.1.26"/>
    </reaction>
</comment>
<dbReference type="Pfam" id="PF00251">
    <property type="entry name" value="Glyco_hydro_32N"/>
    <property type="match status" value="1"/>
</dbReference>
<dbReference type="PANTHER" id="PTHR43101">
    <property type="entry name" value="BETA-FRUCTOSIDASE"/>
    <property type="match status" value="1"/>
</dbReference>
<comment type="subcellular location">
    <subcellularLocation>
        <location evidence="9">Cytoplasm</location>
    </subcellularLocation>
</comment>
<sequence length="493" mass="57413">MSQALLKENIEKAQEKIDADKPLMKNAKMRQRFHFMAEQGWINDPNGLIFFRGKYHFFYQYNPYDAYWGAMHWGHAVSDDLVHWEYLPVALAPSEHYDDHKEGGCFSGSSIEHDGKLYLLYTGTTNYGEGFVQTQCLACSEDGVNFKKYENNPVITAPDGYEQANFRDPKVWKHEEYFYMVCGAKKDNLAKALLYRSKNLKEWEFVNVLAESRGELGYMWECPDFYPMGDKYVLMFSPMGVHERTTVYLVGDMDYETGKFTYNSTGEIDWGFDFYAPQSFLDGKGRRIIVSWANAWDWMPWWKDWGPSFKEKWCGAFNIPREVVLCEDNTLKFVPVEEMALLHYDEKRLENVNVYNQKIPFEAGDGIAYELRAKIDLTKTTAKRLKFLLRCSDKEQSVISFDLEKAEMKFDRNNADGWSKGVSRSPLKKQDKKTLDICIFSDQSSIEVFADDYKNNHSGNVFADNNHNRNYIVADEGSVYFTEIITWGMKTVM</sequence>
<dbReference type="GO" id="GO:0004564">
    <property type="term" value="F:beta-fructofuranosidase activity"/>
    <property type="evidence" value="ECO:0007669"/>
    <property type="project" value="UniProtKB-EC"/>
</dbReference>
<dbReference type="InterPro" id="IPR013320">
    <property type="entry name" value="ConA-like_dom_sf"/>
</dbReference>
<dbReference type="RefSeq" id="WP_091236144.1">
    <property type="nucleotide sequence ID" value="NZ_FMKA01000029.1"/>
</dbReference>
<keyword evidence="6 8" id="KW-0326">Glycosidase</keyword>
<dbReference type="UniPathway" id="UPA00238"/>
<keyword evidence="9" id="KW-0119">Carbohydrate metabolism</keyword>
<feature type="domain" description="Glycosyl hydrolase family 32 N-terminal" evidence="10">
    <location>
        <begin position="34"/>
        <end position="331"/>
    </location>
</feature>
<keyword evidence="13" id="KW-1185">Reference proteome</keyword>
<dbReference type="EMBL" id="FMKA01000029">
    <property type="protein sequence ID" value="SCP98924.1"/>
    <property type="molecule type" value="Genomic_DNA"/>
</dbReference>
<dbReference type="InterPro" id="IPR023296">
    <property type="entry name" value="Glyco_hydro_beta-prop_sf"/>
</dbReference>
<comment type="similarity">
    <text evidence="2 8">Belongs to the glycosyl hydrolase 32 family.</text>
</comment>